<evidence type="ECO:0000256" key="1">
    <source>
        <dbReference type="SAM" id="MobiDB-lite"/>
    </source>
</evidence>
<feature type="region of interest" description="Disordered" evidence="1">
    <location>
        <begin position="1"/>
        <end position="28"/>
    </location>
</feature>
<evidence type="ECO:0000313" key="2">
    <source>
        <dbReference type="EMBL" id="GMA20815.1"/>
    </source>
</evidence>
<proteinExistence type="predicted"/>
<dbReference type="RefSeq" id="WP_284284708.1">
    <property type="nucleotide sequence ID" value="NZ_BSUJ01000001.1"/>
</dbReference>
<dbReference type="EMBL" id="BSUJ01000001">
    <property type="protein sequence ID" value="GMA20815.1"/>
    <property type="molecule type" value="Genomic_DNA"/>
</dbReference>
<protein>
    <submittedName>
        <fullName evidence="2">Uncharacterized protein</fullName>
    </submittedName>
</protein>
<reference evidence="3" key="1">
    <citation type="journal article" date="2019" name="Int. J. Syst. Evol. Microbiol.">
        <title>The Global Catalogue of Microorganisms (GCM) 10K type strain sequencing project: providing services to taxonomists for standard genome sequencing and annotation.</title>
        <authorList>
            <consortium name="The Broad Institute Genomics Platform"/>
            <consortium name="The Broad Institute Genome Sequencing Center for Infectious Disease"/>
            <person name="Wu L."/>
            <person name="Ma J."/>
        </authorList>
    </citation>
    <scope>NUCLEOTIDE SEQUENCE [LARGE SCALE GENOMIC DNA]</scope>
    <source>
        <strain evidence="3">NBRC 105830</strain>
    </source>
</reference>
<comment type="caution">
    <text evidence="2">The sequence shown here is derived from an EMBL/GenBank/DDBJ whole genome shotgun (WGS) entry which is preliminary data.</text>
</comment>
<organism evidence="2 3">
    <name type="scientific">Arsenicicoccus piscis</name>
    <dbReference type="NCBI Taxonomy" id="673954"/>
    <lineage>
        <taxon>Bacteria</taxon>
        <taxon>Bacillati</taxon>
        <taxon>Actinomycetota</taxon>
        <taxon>Actinomycetes</taxon>
        <taxon>Micrococcales</taxon>
        <taxon>Intrasporangiaceae</taxon>
        <taxon>Arsenicicoccus</taxon>
    </lineage>
</organism>
<feature type="compositionally biased region" description="Low complexity" evidence="1">
    <location>
        <begin position="9"/>
        <end position="28"/>
    </location>
</feature>
<evidence type="ECO:0000313" key="3">
    <source>
        <dbReference type="Proteomes" id="UP001157109"/>
    </source>
</evidence>
<name>A0ABQ6HQS9_9MICO</name>
<keyword evidence="3" id="KW-1185">Reference proteome</keyword>
<sequence>MHRSGVRTGGSAPSGTLPSTSSSPETVVGSLVAGPRLSELPDDVRRMLGTLAARADQARPHLTDDDRLALHTITSVELPALVDAWLADPPTARDENLPLLRHAVEAAATRVARLHQFAERSASTPTRHAARVLIDKYAEPAHPLNLDPVTLVEPGAGDTALATRPRTTRRRPRTEPQVVPCITGEVRYVATGLVVDQVEPGARVHFVQPRARIRRASGACIKRVVSGAVIEELTDCFVDHVEAGAVIERARGCTFGYLEPGAKVLHLTDCTVVRALP</sequence>
<dbReference type="Proteomes" id="UP001157109">
    <property type="component" value="Unassembled WGS sequence"/>
</dbReference>
<accession>A0ABQ6HQS9</accession>
<gene>
    <name evidence="2" type="ORF">GCM10025862_28360</name>
</gene>